<keyword evidence="1" id="KW-0812">Transmembrane</keyword>
<sequence length="80" mass="8775">MVDTFTCQVFYGVAVFIFLSDVSFLFTVGRMNMMEGASRLPGSSVTCRLCVSCITSYLSVLRVSLCTYKTLLLLSCGSFS</sequence>
<evidence type="ECO:0000313" key="2">
    <source>
        <dbReference type="EMBL" id="KAG8565915.1"/>
    </source>
</evidence>
<reference evidence="2" key="1">
    <citation type="thesis" date="2020" institute="ProQuest LLC" country="789 East Eisenhower Parkway, Ann Arbor, MI, USA">
        <title>Comparative Genomics and Chromosome Evolution.</title>
        <authorList>
            <person name="Mudd A.B."/>
        </authorList>
    </citation>
    <scope>NUCLEOTIDE SEQUENCE</scope>
    <source>
        <strain evidence="2">237g6f4</strain>
        <tissue evidence="2">Blood</tissue>
    </source>
</reference>
<gene>
    <name evidence="2" type="ORF">GDO81_013029</name>
</gene>
<evidence type="ECO:0008006" key="4">
    <source>
        <dbReference type="Google" id="ProtNLM"/>
    </source>
</evidence>
<dbReference type="AlphaFoldDB" id="A0AAV7AYP1"/>
<keyword evidence="3" id="KW-1185">Reference proteome</keyword>
<evidence type="ECO:0000313" key="3">
    <source>
        <dbReference type="Proteomes" id="UP000824782"/>
    </source>
</evidence>
<dbReference type="EMBL" id="WNYA01000006">
    <property type="protein sequence ID" value="KAG8565915.1"/>
    <property type="molecule type" value="Genomic_DNA"/>
</dbReference>
<accession>A0AAV7AYP1</accession>
<organism evidence="2 3">
    <name type="scientific">Engystomops pustulosus</name>
    <name type="common">Tungara frog</name>
    <name type="synonym">Physalaemus pustulosus</name>
    <dbReference type="NCBI Taxonomy" id="76066"/>
    <lineage>
        <taxon>Eukaryota</taxon>
        <taxon>Metazoa</taxon>
        <taxon>Chordata</taxon>
        <taxon>Craniata</taxon>
        <taxon>Vertebrata</taxon>
        <taxon>Euteleostomi</taxon>
        <taxon>Amphibia</taxon>
        <taxon>Batrachia</taxon>
        <taxon>Anura</taxon>
        <taxon>Neobatrachia</taxon>
        <taxon>Hyloidea</taxon>
        <taxon>Leptodactylidae</taxon>
        <taxon>Leiuperinae</taxon>
        <taxon>Engystomops</taxon>
    </lineage>
</organism>
<keyword evidence="1" id="KW-0472">Membrane</keyword>
<feature type="transmembrane region" description="Helical" evidence="1">
    <location>
        <begin position="12"/>
        <end position="29"/>
    </location>
</feature>
<comment type="caution">
    <text evidence="2">The sequence shown here is derived from an EMBL/GenBank/DDBJ whole genome shotgun (WGS) entry which is preliminary data.</text>
</comment>
<name>A0AAV7AYP1_ENGPU</name>
<protein>
    <recommendedName>
        <fullName evidence="4">Secreted protein</fullName>
    </recommendedName>
</protein>
<keyword evidence="1" id="KW-1133">Transmembrane helix</keyword>
<proteinExistence type="predicted"/>
<dbReference type="Proteomes" id="UP000824782">
    <property type="component" value="Unassembled WGS sequence"/>
</dbReference>
<evidence type="ECO:0000256" key="1">
    <source>
        <dbReference type="SAM" id="Phobius"/>
    </source>
</evidence>